<dbReference type="AlphaFoldDB" id="A0A5N6XPT1"/>
<dbReference type="EMBL" id="ML737225">
    <property type="protein sequence ID" value="KAE8335237.1"/>
    <property type="molecule type" value="Genomic_DNA"/>
</dbReference>
<reference evidence="1" key="1">
    <citation type="submission" date="2019-04" db="EMBL/GenBank/DDBJ databases">
        <title>Friends and foes A comparative genomics study of 23 Aspergillus species from section Flavi.</title>
        <authorList>
            <consortium name="DOE Joint Genome Institute"/>
            <person name="Kjaerbolling I."/>
            <person name="Vesth T."/>
            <person name="Frisvad J.C."/>
            <person name="Nybo J.L."/>
            <person name="Theobald S."/>
            <person name="Kildgaard S."/>
            <person name="Isbrandt T."/>
            <person name="Kuo A."/>
            <person name="Sato A."/>
            <person name="Lyhne E.K."/>
            <person name="Kogle M.E."/>
            <person name="Wiebenga A."/>
            <person name="Kun R.S."/>
            <person name="Lubbers R.J."/>
            <person name="Makela M.R."/>
            <person name="Barry K."/>
            <person name="Chovatia M."/>
            <person name="Clum A."/>
            <person name="Daum C."/>
            <person name="Haridas S."/>
            <person name="He G."/>
            <person name="LaButti K."/>
            <person name="Lipzen A."/>
            <person name="Mondo S."/>
            <person name="Riley R."/>
            <person name="Salamov A."/>
            <person name="Simmons B.A."/>
            <person name="Magnuson J.K."/>
            <person name="Henrissat B."/>
            <person name="Mortensen U.H."/>
            <person name="Larsen T.O."/>
            <person name="Devries R.P."/>
            <person name="Grigoriev I.V."/>
            <person name="Machida M."/>
            <person name="Baker S.E."/>
            <person name="Andersen M.R."/>
        </authorList>
    </citation>
    <scope>NUCLEOTIDE SEQUENCE</scope>
    <source>
        <strain evidence="1">CBS 117612</strain>
    </source>
</reference>
<evidence type="ECO:0008006" key="2">
    <source>
        <dbReference type="Google" id="ProtNLM"/>
    </source>
</evidence>
<organism evidence="1">
    <name type="scientific">Aspergillus arachidicola</name>
    <dbReference type="NCBI Taxonomy" id="656916"/>
    <lineage>
        <taxon>Eukaryota</taxon>
        <taxon>Fungi</taxon>
        <taxon>Dikarya</taxon>
        <taxon>Ascomycota</taxon>
        <taxon>Pezizomycotina</taxon>
        <taxon>Eurotiomycetes</taxon>
        <taxon>Eurotiomycetidae</taxon>
        <taxon>Eurotiales</taxon>
        <taxon>Aspergillaceae</taxon>
        <taxon>Aspergillus</taxon>
        <taxon>Aspergillus subgen. Circumdati</taxon>
    </lineage>
</organism>
<proteinExistence type="predicted"/>
<dbReference type="OrthoDB" id="4443410at2759"/>
<name>A0A5N6XPT1_9EURO</name>
<gene>
    <name evidence="1" type="ORF">BDV24DRAFT_144288</name>
</gene>
<protein>
    <recommendedName>
        <fullName evidence="2">C2H2-type domain-containing protein</fullName>
    </recommendedName>
</protein>
<dbReference type="Proteomes" id="UP000325558">
    <property type="component" value="Unassembled WGS sequence"/>
</dbReference>
<evidence type="ECO:0000313" key="1">
    <source>
        <dbReference type="EMBL" id="KAE8335237.1"/>
    </source>
</evidence>
<accession>A0A5N6XPT1</accession>
<sequence length="87" mass="10173">MSYYTCTEDGNDFWGEADLIEHLRKRHYADFIRRPGSLGAMDSHGHVWYCFACVRPVSDHRSFDSDRAMLNHLRDCHGNLTAFVHEQ</sequence>